<dbReference type="InterPro" id="IPR006597">
    <property type="entry name" value="Sel1-like"/>
</dbReference>
<dbReference type="PANTHER" id="PTHR11102">
    <property type="entry name" value="SEL-1-LIKE PROTEIN"/>
    <property type="match status" value="1"/>
</dbReference>
<comment type="caution">
    <text evidence="1">The sequence shown here is derived from an EMBL/GenBank/DDBJ whole genome shotgun (WGS) entry which is preliminary data.</text>
</comment>
<dbReference type="InterPro" id="IPR011990">
    <property type="entry name" value="TPR-like_helical_dom_sf"/>
</dbReference>
<sequence>MSLQKLTSCFACLMSVVIFAGLIILAGCSSKPKVVLPESLLEEQLESVPLVFPGFPVASHSLDTKESPRESWRSWIQWLNEFPLPSPVAPVPLVEIDQQSLHKAGAVWIPWLKGKADQGDITAQVVMGLMRQQGGFAEINRKDGIHWLDKAASGGNSFAAWQRALTMLHDQNHKDAVQLDKLLNQAVQEKNGYAELVLARLYRDGNRLVQDVVNSEKWYRKVLQQSSNKALQNNSRLNIGLIEWFGIGRKRNTLAAVKEWKQSAEAGDARGALLAALGQSDGESEALLKQAASAGISLAFNQFGLMNWKQENYLPAASLFDKGHQKGDLLASYNLSVAFYSGNGRPPNFHKALVMMSEPAARGDRNARRLQGFLYWQGPGPVAVSYTKARKAFTDAADQGDLYSYYALGLMAAIGQGEPRDLVTAWANLAVVAAWGVPEAATLRDIVVGKMTDQEQAVARKRAQTLFDNCKTKAVYLDVDRQSSPVKATLVKTQS</sequence>
<keyword evidence="2" id="KW-1185">Reference proteome</keyword>
<dbReference type="SUPFAM" id="SSF81901">
    <property type="entry name" value="HCP-like"/>
    <property type="match status" value="2"/>
</dbReference>
<dbReference type="SMART" id="SM00671">
    <property type="entry name" value="SEL1"/>
    <property type="match status" value="6"/>
</dbReference>
<proteinExistence type="predicted"/>
<name>A0ABT0PI96_9GAMM</name>
<evidence type="ECO:0000313" key="2">
    <source>
        <dbReference type="Proteomes" id="UP001203338"/>
    </source>
</evidence>
<dbReference type="InterPro" id="IPR050767">
    <property type="entry name" value="Sel1_AlgK"/>
</dbReference>
<dbReference type="Gene3D" id="1.25.40.10">
    <property type="entry name" value="Tetratricopeptide repeat domain"/>
    <property type="match status" value="2"/>
</dbReference>
<dbReference type="Proteomes" id="UP001203338">
    <property type="component" value="Unassembled WGS sequence"/>
</dbReference>
<dbReference type="Pfam" id="PF08238">
    <property type="entry name" value="Sel1"/>
    <property type="match status" value="6"/>
</dbReference>
<protein>
    <submittedName>
        <fullName evidence="1">Sel1 repeat family protein</fullName>
    </submittedName>
</protein>
<organism evidence="1 2">
    <name type="scientific">Parendozoicomonas callyspongiae</name>
    <dbReference type="NCBI Taxonomy" id="2942213"/>
    <lineage>
        <taxon>Bacteria</taxon>
        <taxon>Pseudomonadati</taxon>
        <taxon>Pseudomonadota</taxon>
        <taxon>Gammaproteobacteria</taxon>
        <taxon>Oceanospirillales</taxon>
        <taxon>Endozoicomonadaceae</taxon>
        <taxon>Parendozoicomonas</taxon>
    </lineage>
</organism>
<dbReference type="PROSITE" id="PS51257">
    <property type="entry name" value="PROKAR_LIPOPROTEIN"/>
    <property type="match status" value="1"/>
</dbReference>
<gene>
    <name evidence="1" type="ORF">M3P05_14325</name>
</gene>
<evidence type="ECO:0000313" key="1">
    <source>
        <dbReference type="EMBL" id="MCL6271098.1"/>
    </source>
</evidence>
<accession>A0ABT0PI96</accession>
<dbReference type="EMBL" id="JAMFLX010000020">
    <property type="protein sequence ID" value="MCL6271098.1"/>
    <property type="molecule type" value="Genomic_DNA"/>
</dbReference>
<dbReference type="PANTHER" id="PTHR11102:SF160">
    <property type="entry name" value="ERAD-ASSOCIATED E3 UBIQUITIN-PROTEIN LIGASE COMPONENT HRD3"/>
    <property type="match status" value="1"/>
</dbReference>
<dbReference type="RefSeq" id="WP_249700438.1">
    <property type="nucleotide sequence ID" value="NZ_JAMFLX010000020.1"/>
</dbReference>
<reference evidence="1 2" key="1">
    <citation type="submission" date="2022-05" db="EMBL/GenBank/DDBJ databases">
        <authorList>
            <person name="Park J.-S."/>
        </authorList>
    </citation>
    <scope>NUCLEOTIDE SEQUENCE [LARGE SCALE GENOMIC DNA]</scope>
    <source>
        <strain evidence="1 2">2012CJ34-2</strain>
    </source>
</reference>